<evidence type="ECO:0000256" key="1">
    <source>
        <dbReference type="SAM" id="MobiDB-lite"/>
    </source>
</evidence>
<dbReference type="Proteomes" id="UP000196402">
    <property type="component" value="Unassembled WGS sequence"/>
</dbReference>
<dbReference type="VEuPathDB" id="PlasmoDB:PVP01_0007410"/>
<reference evidence="2 3" key="1">
    <citation type="submission" date="2016-07" db="EMBL/GenBank/DDBJ databases">
        <authorList>
            <consortium name="Pathogen Informatics"/>
        </authorList>
    </citation>
    <scope>NUCLEOTIDE SEQUENCE [LARGE SCALE GENOMIC DNA]</scope>
</reference>
<evidence type="ECO:0008006" key="4">
    <source>
        <dbReference type="Google" id="ProtNLM"/>
    </source>
</evidence>
<organism evidence="2 3">
    <name type="scientific">Plasmodium vivax</name>
    <name type="common">malaria parasite P. vivax</name>
    <dbReference type="NCBI Taxonomy" id="5855"/>
    <lineage>
        <taxon>Eukaryota</taxon>
        <taxon>Sar</taxon>
        <taxon>Alveolata</taxon>
        <taxon>Apicomplexa</taxon>
        <taxon>Aconoidasida</taxon>
        <taxon>Haemosporida</taxon>
        <taxon>Plasmodiidae</taxon>
        <taxon>Plasmodium</taxon>
        <taxon>Plasmodium (Plasmodium)</taxon>
    </lineage>
</organism>
<feature type="compositionally biased region" description="Low complexity" evidence="1">
    <location>
        <begin position="236"/>
        <end position="250"/>
    </location>
</feature>
<evidence type="ECO:0000313" key="3">
    <source>
        <dbReference type="Proteomes" id="UP000196402"/>
    </source>
</evidence>
<dbReference type="VEuPathDB" id="PlasmoDB:PVPAM_110061100"/>
<dbReference type="AlphaFoldDB" id="A0A1G4E3B2"/>
<protein>
    <recommendedName>
        <fullName evidence="4">VIR protein</fullName>
    </recommendedName>
</protein>
<gene>
    <name evidence="2" type="ORF">PVT01_000076800</name>
</gene>
<name>A0A1G4E3B2_PLAVI</name>
<sequence>MIATENGDTYFNYNDYAEIQGKFLKMFSYSNTFDSNFLEQALNELKVESKSEISFSDLFIKLQKHLIQDGILGWGGKEKGCKYINYVLNKDLIEFNSNIYNETTFKLFNEFKDKFRKYRRRKDHICDLYYIGNDIYDKMNALYILYDIFTSLYPKNTDPDCGKLSVFVNEFNDSVRRIKYEESVFLKKKLNEFINYIKNHEWATRQKCSNKLSHITSLKPDPPVEKEILRPPNPSPTLQSTSISSSDSQSVNAHEMVVHTNGLETSEAQSSRGREPTRETLPYTGSPQFTETHHTTEELQSREVLESTDPIQPRTEKSTLEGKYLQEEEYKWNALPLKRQQYLDGSIHHGVLGSKSIENETLENKGYLKTVRDAVSGFMEGVDPVPVVGVSGGMGALFLLFRYTPVGTFFRGRGRRAGIPTRFDGVYPGFMTDFQGDGFIPNNQYNIAYGAE</sequence>
<evidence type="ECO:0000313" key="2">
    <source>
        <dbReference type="EMBL" id="SCA60151.1"/>
    </source>
</evidence>
<dbReference type="EMBL" id="FLYH01000224">
    <property type="protein sequence ID" value="SCA60151.1"/>
    <property type="molecule type" value="Genomic_DNA"/>
</dbReference>
<feature type="compositionally biased region" description="Basic and acidic residues" evidence="1">
    <location>
        <begin position="291"/>
        <end position="305"/>
    </location>
</feature>
<feature type="compositionally biased region" description="Polar residues" evidence="1">
    <location>
        <begin position="262"/>
        <end position="271"/>
    </location>
</feature>
<proteinExistence type="predicted"/>
<accession>A0A1G4E3B2</accession>
<dbReference type="VEuPathDB" id="PlasmoDB:PVW1_140086500"/>
<dbReference type="VEuPathDB" id="PlasmoDB:PVX_007585"/>
<feature type="region of interest" description="Disordered" evidence="1">
    <location>
        <begin position="214"/>
        <end position="316"/>
    </location>
</feature>